<keyword evidence="1" id="KW-0812">Transmembrane</keyword>
<name>A0ABR7WF80_9ACTN</name>
<gene>
    <name evidence="3" type="ORF">IDF66_17710</name>
</gene>
<dbReference type="PANTHER" id="PTHR14969">
    <property type="entry name" value="SPHINGOSINE-1-PHOSPHATE PHOSPHOHYDROLASE"/>
    <property type="match status" value="1"/>
</dbReference>
<keyword evidence="1" id="KW-1133">Transmembrane helix</keyword>
<dbReference type="CDD" id="cd03392">
    <property type="entry name" value="PAP2_like_2"/>
    <property type="match status" value="1"/>
</dbReference>
<reference evidence="3 4" key="1">
    <citation type="submission" date="2020-09" db="EMBL/GenBank/DDBJ databases">
        <title>Novel species in genus Gordonia.</title>
        <authorList>
            <person name="Zhang G."/>
        </authorList>
    </citation>
    <scope>NUCLEOTIDE SEQUENCE [LARGE SCALE GENOMIC DNA]</scope>
    <source>
        <strain evidence="3 4">ON-33</strain>
    </source>
</reference>
<dbReference type="Gene3D" id="1.20.144.10">
    <property type="entry name" value="Phosphatidic acid phosphatase type 2/haloperoxidase"/>
    <property type="match status" value="1"/>
</dbReference>
<keyword evidence="4" id="KW-1185">Reference proteome</keyword>
<feature type="transmembrane region" description="Helical" evidence="1">
    <location>
        <begin position="101"/>
        <end position="120"/>
    </location>
</feature>
<feature type="transmembrane region" description="Helical" evidence="1">
    <location>
        <begin position="132"/>
        <end position="152"/>
    </location>
</feature>
<feature type="transmembrane region" description="Helical" evidence="1">
    <location>
        <begin position="27"/>
        <end position="54"/>
    </location>
</feature>
<dbReference type="InterPro" id="IPR036938">
    <property type="entry name" value="PAP2/HPO_sf"/>
</dbReference>
<evidence type="ECO:0000313" key="4">
    <source>
        <dbReference type="Proteomes" id="UP000602395"/>
    </source>
</evidence>
<proteinExistence type="predicted"/>
<dbReference type="RefSeq" id="WP_190267950.1">
    <property type="nucleotide sequence ID" value="NZ_BAABAD010000005.1"/>
</dbReference>
<dbReference type="SUPFAM" id="SSF48317">
    <property type="entry name" value="Acid phosphatase/Vanadium-dependent haloperoxidase"/>
    <property type="match status" value="1"/>
</dbReference>
<organism evidence="3 4">
    <name type="scientific">Gordonia hankookensis</name>
    <dbReference type="NCBI Taxonomy" id="589403"/>
    <lineage>
        <taxon>Bacteria</taxon>
        <taxon>Bacillati</taxon>
        <taxon>Actinomycetota</taxon>
        <taxon>Actinomycetes</taxon>
        <taxon>Mycobacteriales</taxon>
        <taxon>Gordoniaceae</taxon>
        <taxon>Gordonia</taxon>
    </lineage>
</organism>
<keyword evidence="1" id="KW-0472">Membrane</keyword>
<accession>A0ABR7WF80</accession>
<dbReference type="InterPro" id="IPR000326">
    <property type="entry name" value="PAP2/HPO"/>
</dbReference>
<dbReference type="Pfam" id="PF01569">
    <property type="entry name" value="PAP2"/>
    <property type="match status" value="1"/>
</dbReference>
<dbReference type="Proteomes" id="UP000602395">
    <property type="component" value="Unassembled WGS sequence"/>
</dbReference>
<evidence type="ECO:0000313" key="3">
    <source>
        <dbReference type="EMBL" id="MBD1321427.1"/>
    </source>
</evidence>
<evidence type="ECO:0000256" key="1">
    <source>
        <dbReference type="SAM" id="Phobius"/>
    </source>
</evidence>
<feature type="domain" description="Phosphatidic acid phosphatase type 2/haloperoxidase" evidence="2">
    <location>
        <begin position="60"/>
        <end position="173"/>
    </location>
</feature>
<dbReference type="PANTHER" id="PTHR14969:SF13">
    <property type="entry name" value="AT30094P"/>
    <property type="match status" value="1"/>
</dbReference>
<dbReference type="EMBL" id="JACWMS010000003">
    <property type="protein sequence ID" value="MBD1321427.1"/>
    <property type="molecule type" value="Genomic_DNA"/>
</dbReference>
<sequence>MFLSPNGVDRTITDAVVDLRTEVLTDIALVATATGNTLVLTTVVVVVVLGLVGIRAFPEAILVGAGSFAGYLLMVGLKHLFARPRPPIADRLLDIDTYSFPSGHAMMSTVVFGLLAVAAYRLSAWVRAHPAVLLIAPIWAIAIGCSRVYLGVHWTTDVLAGWLIGAAWVAGCAWLCARWAATPQRQRTAGRPEP</sequence>
<feature type="transmembrane region" description="Helical" evidence="1">
    <location>
        <begin position="61"/>
        <end position="81"/>
    </location>
</feature>
<comment type="caution">
    <text evidence="3">The sequence shown here is derived from an EMBL/GenBank/DDBJ whole genome shotgun (WGS) entry which is preliminary data.</text>
</comment>
<dbReference type="SMART" id="SM00014">
    <property type="entry name" value="acidPPc"/>
    <property type="match status" value="1"/>
</dbReference>
<feature type="transmembrane region" description="Helical" evidence="1">
    <location>
        <begin position="158"/>
        <end position="177"/>
    </location>
</feature>
<protein>
    <submittedName>
        <fullName evidence="3">Phosphatase PAP2 family protein</fullName>
    </submittedName>
</protein>
<evidence type="ECO:0000259" key="2">
    <source>
        <dbReference type="SMART" id="SM00014"/>
    </source>
</evidence>